<keyword evidence="3" id="KW-0328">Glycosyltransferase</keyword>
<sequence length="510" mass="59171">MTRREGSPTKAALELPWYRRILRASAGQKGFKQQQQQGQLLRQKFQSKSIYLVFAAVAVCILVVWSVSYEIDFKDAVNSEQPDQEQRRGETTHQKLAVRKFGSDHELEKQVIDLADAIQEVTSEEVYQAPPMDEDVKRLFTEIDAEMQQVFNSNQEFTKFGPRIENWDEQREEITKAKLMKNTGSSNAVAAAAEDLHRNDDDDDDDQYYSSSSSKRDPGPRILLVTSSHPKSCPNQRGDQMLLKAIKNKMDYCRLHDIQIYYNLDNIDDDMTLWWVKVFLTHMLMRKHPEVDWIWWMDSDAIFTDMSFQLPLEKYANYNMVLHGWDEALYVNRSWLALNAGVFLIRNCQWSLDLLYAWAPMSPKGPVRDAIGPLLSKALPDRPPGESDDQSALVYLILSNREKWGSKVYLENSYYFQGYWRILTEKFEEMMAKYKPGVYGDDRWPFVTHFTGCEFCEGVINPGYTPQLCQTQMERAIKFADNQVINQYGFRHTTLEEAGSVESIQKSAEH</sequence>
<keyword evidence="6" id="KW-1133">Transmembrane helix</keyword>
<name>A0ABP0W545_9BRYO</name>
<feature type="transmembrane region" description="Helical" evidence="6">
    <location>
        <begin position="50"/>
        <end position="69"/>
    </location>
</feature>
<dbReference type="Proteomes" id="UP001497444">
    <property type="component" value="Chromosome 13"/>
</dbReference>
<dbReference type="Gene3D" id="3.90.550.10">
    <property type="entry name" value="Spore Coat Polysaccharide Biosynthesis Protein SpsA, Chain A"/>
    <property type="match status" value="1"/>
</dbReference>
<dbReference type="EMBL" id="OZ020108">
    <property type="protein sequence ID" value="CAK9260695.1"/>
    <property type="molecule type" value="Genomic_DNA"/>
</dbReference>
<evidence type="ECO:0000313" key="8">
    <source>
        <dbReference type="Proteomes" id="UP001497444"/>
    </source>
</evidence>
<dbReference type="PANTHER" id="PTHR31311">
    <property type="entry name" value="XYLOGLUCAN 6-XYLOSYLTRANSFERASE 5-RELATED-RELATED"/>
    <property type="match status" value="1"/>
</dbReference>
<keyword evidence="6" id="KW-0812">Transmembrane</keyword>
<comment type="subcellular location">
    <subcellularLocation>
        <location evidence="1">Golgi apparatus membrane</location>
        <topology evidence="1">Single-pass type II membrane protein</topology>
    </subcellularLocation>
</comment>
<organism evidence="7 8">
    <name type="scientific">Sphagnum jensenii</name>
    <dbReference type="NCBI Taxonomy" id="128206"/>
    <lineage>
        <taxon>Eukaryota</taxon>
        <taxon>Viridiplantae</taxon>
        <taxon>Streptophyta</taxon>
        <taxon>Embryophyta</taxon>
        <taxon>Bryophyta</taxon>
        <taxon>Sphagnophytina</taxon>
        <taxon>Sphagnopsida</taxon>
        <taxon>Sphagnales</taxon>
        <taxon>Sphagnaceae</taxon>
        <taxon>Sphagnum</taxon>
    </lineage>
</organism>
<evidence type="ECO:0000256" key="2">
    <source>
        <dbReference type="ARBA" id="ARBA00005664"/>
    </source>
</evidence>
<dbReference type="Pfam" id="PF05637">
    <property type="entry name" value="Glyco_transf_34"/>
    <property type="match status" value="1"/>
</dbReference>
<comment type="similarity">
    <text evidence="2">Belongs to the glycosyltransferase 34 family.</text>
</comment>
<dbReference type="InterPro" id="IPR029044">
    <property type="entry name" value="Nucleotide-diphossugar_trans"/>
</dbReference>
<reference evidence="7" key="1">
    <citation type="submission" date="2024-02" db="EMBL/GenBank/DDBJ databases">
        <authorList>
            <consortium name="ELIXIR-Norway"/>
            <consortium name="Elixir Norway"/>
        </authorList>
    </citation>
    <scope>NUCLEOTIDE SEQUENCE</scope>
</reference>
<gene>
    <name evidence="7" type="ORF">CSSPJE1EN1_LOCUS6173</name>
</gene>
<evidence type="ECO:0000313" key="7">
    <source>
        <dbReference type="EMBL" id="CAK9260695.1"/>
    </source>
</evidence>
<keyword evidence="4" id="KW-0808">Transferase</keyword>
<accession>A0ABP0W545</accession>
<evidence type="ECO:0000256" key="6">
    <source>
        <dbReference type="SAM" id="Phobius"/>
    </source>
</evidence>
<protein>
    <submittedName>
        <fullName evidence="7">Uncharacterized protein</fullName>
    </submittedName>
</protein>
<evidence type="ECO:0000256" key="1">
    <source>
        <dbReference type="ARBA" id="ARBA00004323"/>
    </source>
</evidence>
<dbReference type="InterPro" id="IPR008630">
    <property type="entry name" value="Glyco_trans_34"/>
</dbReference>
<keyword evidence="6" id="KW-0472">Membrane</keyword>
<evidence type="ECO:0000256" key="3">
    <source>
        <dbReference type="ARBA" id="ARBA00022676"/>
    </source>
</evidence>
<evidence type="ECO:0000256" key="5">
    <source>
        <dbReference type="SAM" id="MobiDB-lite"/>
    </source>
</evidence>
<keyword evidence="8" id="KW-1185">Reference proteome</keyword>
<feature type="region of interest" description="Disordered" evidence="5">
    <location>
        <begin position="195"/>
        <end position="221"/>
    </location>
</feature>
<proteinExistence type="inferred from homology"/>
<dbReference type="PANTHER" id="PTHR31311:SF44">
    <property type="entry name" value="GLYCOSYLTRANSFERASE 2-RELATED"/>
    <property type="match status" value="1"/>
</dbReference>
<evidence type="ECO:0000256" key="4">
    <source>
        <dbReference type="ARBA" id="ARBA00022679"/>
    </source>
</evidence>